<evidence type="ECO:0000313" key="4">
    <source>
        <dbReference type="EMBL" id="CAE8627747.1"/>
    </source>
</evidence>
<feature type="region of interest" description="Disordered" evidence="2">
    <location>
        <begin position="128"/>
        <end position="239"/>
    </location>
</feature>
<feature type="compositionally biased region" description="Acidic residues" evidence="2">
    <location>
        <begin position="152"/>
        <end position="164"/>
    </location>
</feature>
<feature type="domain" description="CUE" evidence="3">
    <location>
        <begin position="45"/>
        <end position="88"/>
    </location>
</feature>
<dbReference type="AlphaFoldDB" id="A0A813GL28"/>
<sequence length="435" mass="45629">MGTMTEEDPLALSRPNRFTRKQAPAISLFEQEPESQGCIDHYAKRLEGSVMAIQVLLPELPYDVVRRALEDHGCDCDTALEALLSGGEEPKAVLRGGEQPETAAEFDQASEDAEMAAAIAAVAAAEEEEAKLASQSLRSATADEPKVKASEASEDAEMASEDAEMSAAIAAVAAAEEEEATSASRSLESAATDEPRVKEVAALSPAKEQQPSLPEEPPKPSVPNWLPLLQPKGPSLFGAAQPKKSLYDVQTDRLKAALGKPPSAKVMVVPSNHDTAKAVGEAEANPGEAEVAWYNIENQAFALEQAEVQAVAVQAMQNGMELLKDQHQKININSVDKLTDDMAELQDEMKQINDALAQSSMLPDGADEDALNEEYSKMEEELAAMALAGGAFSTSASAAPAVPAAAVAASASSSTAEAVLSPTSRVAQAVPSAPP</sequence>
<name>A0A813GL28_POLGL</name>
<dbReference type="GO" id="GO:0032511">
    <property type="term" value="P:late endosome to vacuole transport via multivesicular body sorting pathway"/>
    <property type="evidence" value="ECO:0007669"/>
    <property type="project" value="TreeGrafter"/>
</dbReference>
<keyword evidence="1" id="KW-0175">Coiled coil</keyword>
<organism evidence="4 5">
    <name type="scientific">Polarella glacialis</name>
    <name type="common">Dinoflagellate</name>
    <dbReference type="NCBI Taxonomy" id="89957"/>
    <lineage>
        <taxon>Eukaryota</taxon>
        <taxon>Sar</taxon>
        <taxon>Alveolata</taxon>
        <taxon>Dinophyceae</taxon>
        <taxon>Suessiales</taxon>
        <taxon>Suessiaceae</taxon>
        <taxon>Polarella</taxon>
    </lineage>
</organism>
<dbReference type="GO" id="GO:0006900">
    <property type="term" value="P:vesicle budding from membrane"/>
    <property type="evidence" value="ECO:0007669"/>
    <property type="project" value="TreeGrafter"/>
</dbReference>
<comment type="caution">
    <text evidence="4">The sequence shown here is derived from an EMBL/GenBank/DDBJ whole genome shotgun (WGS) entry which is preliminary data.</text>
</comment>
<gene>
    <name evidence="4" type="ORF">PGLA2088_LOCUS668</name>
</gene>
<feature type="region of interest" description="Disordered" evidence="2">
    <location>
        <begin position="413"/>
        <end position="435"/>
    </location>
</feature>
<dbReference type="GO" id="GO:0043130">
    <property type="term" value="F:ubiquitin binding"/>
    <property type="evidence" value="ECO:0007669"/>
    <property type="project" value="InterPro"/>
</dbReference>
<dbReference type="InterPro" id="IPR005024">
    <property type="entry name" value="Snf7_fam"/>
</dbReference>
<dbReference type="EMBL" id="CAJNNW010000468">
    <property type="protein sequence ID" value="CAE8627747.1"/>
    <property type="molecule type" value="Genomic_DNA"/>
</dbReference>
<feature type="compositionally biased region" description="Low complexity" evidence="2">
    <location>
        <begin position="165"/>
        <end position="174"/>
    </location>
</feature>
<evidence type="ECO:0000313" key="5">
    <source>
        <dbReference type="Proteomes" id="UP000626109"/>
    </source>
</evidence>
<feature type="coiled-coil region" evidence="1">
    <location>
        <begin position="335"/>
        <end position="388"/>
    </location>
</feature>
<dbReference type="InterPro" id="IPR003892">
    <property type="entry name" value="CUE"/>
</dbReference>
<dbReference type="Pfam" id="PF03357">
    <property type="entry name" value="Snf7"/>
    <property type="match status" value="1"/>
</dbReference>
<accession>A0A813GL28</accession>
<dbReference type="PANTHER" id="PTHR22761">
    <property type="entry name" value="CHARGED MULTIVESICULAR BODY PROTEIN"/>
    <property type="match status" value="1"/>
</dbReference>
<dbReference type="CDD" id="cd14279">
    <property type="entry name" value="CUE"/>
    <property type="match status" value="1"/>
</dbReference>
<dbReference type="PROSITE" id="PS51140">
    <property type="entry name" value="CUE"/>
    <property type="match status" value="1"/>
</dbReference>
<dbReference type="Gene3D" id="6.10.250.1710">
    <property type="match status" value="1"/>
</dbReference>
<dbReference type="GO" id="GO:0005771">
    <property type="term" value="C:multivesicular body"/>
    <property type="evidence" value="ECO:0007669"/>
    <property type="project" value="TreeGrafter"/>
</dbReference>
<feature type="compositionally biased region" description="Low complexity" evidence="2">
    <location>
        <begin position="181"/>
        <end position="190"/>
    </location>
</feature>
<proteinExistence type="predicted"/>
<dbReference type="Proteomes" id="UP000626109">
    <property type="component" value="Unassembled WGS sequence"/>
</dbReference>
<evidence type="ECO:0000256" key="2">
    <source>
        <dbReference type="SAM" id="MobiDB-lite"/>
    </source>
</evidence>
<evidence type="ECO:0000256" key="1">
    <source>
        <dbReference type="SAM" id="Coils"/>
    </source>
</evidence>
<feature type="compositionally biased region" description="Basic and acidic residues" evidence="2">
    <location>
        <begin position="141"/>
        <end position="151"/>
    </location>
</feature>
<protein>
    <recommendedName>
        <fullName evidence="3">CUE domain-containing protein</fullName>
    </recommendedName>
</protein>
<evidence type="ECO:0000259" key="3">
    <source>
        <dbReference type="PROSITE" id="PS51140"/>
    </source>
</evidence>
<reference evidence="4" key="1">
    <citation type="submission" date="2021-02" db="EMBL/GenBank/DDBJ databases">
        <authorList>
            <person name="Dougan E. K."/>
            <person name="Rhodes N."/>
            <person name="Thang M."/>
            <person name="Chan C."/>
        </authorList>
    </citation>
    <scope>NUCLEOTIDE SEQUENCE</scope>
</reference>